<evidence type="ECO:0000313" key="2">
    <source>
        <dbReference type="Proteomes" id="UP001519362"/>
    </source>
</evidence>
<dbReference type="RefSeq" id="WP_165135478.1">
    <property type="nucleotide sequence ID" value="NZ_CP049253.1"/>
</dbReference>
<protein>
    <submittedName>
        <fullName evidence="1">Uncharacterized protein</fullName>
    </submittedName>
</protein>
<organism evidence="1 2">
    <name type="scientific">Microbacterium amylolyticum</name>
    <dbReference type="NCBI Taxonomy" id="936337"/>
    <lineage>
        <taxon>Bacteria</taxon>
        <taxon>Bacillati</taxon>
        <taxon>Actinomycetota</taxon>
        <taxon>Actinomycetes</taxon>
        <taxon>Micrococcales</taxon>
        <taxon>Microbacteriaceae</taxon>
        <taxon>Microbacterium</taxon>
    </lineage>
</organism>
<comment type="caution">
    <text evidence="1">The sequence shown here is derived from an EMBL/GenBank/DDBJ whole genome shotgun (WGS) entry which is preliminary data.</text>
</comment>
<keyword evidence="2" id="KW-1185">Reference proteome</keyword>
<evidence type="ECO:0000313" key="1">
    <source>
        <dbReference type="EMBL" id="MBP2436805.1"/>
    </source>
</evidence>
<dbReference type="Proteomes" id="UP001519362">
    <property type="component" value="Unassembled WGS sequence"/>
</dbReference>
<reference evidence="1 2" key="1">
    <citation type="submission" date="2021-03" db="EMBL/GenBank/DDBJ databases">
        <title>Sequencing the genomes of 1000 actinobacteria strains.</title>
        <authorList>
            <person name="Klenk H.-P."/>
        </authorList>
    </citation>
    <scope>NUCLEOTIDE SEQUENCE [LARGE SCALE GENOMIC DNA]</scope>
    <source>
        <strain evidence="1 2">DSM 24221</strain>
    </source>
</reference>
<sequence length="118" mass="12196">MAVLVLSACASAEVPPGIAVLETSGAEVGVGHAASLDGTLVRENGCVYVVDDFQEKWIPLFSAGAVSERDGMIIYGAMRLTFGEDVSLPGGESIGGVEDALIPDVCDADTEQWVLPAQ</sequence>
<gene>
    <name evidence="1" type="ORF">JOF34_001391</name>
</gene>
<name>A0ABS4ZHQ2_9MICO</name>
<dbReference type="EMBL" id="JAGIOL010000001">
    <property type="protein sequence ID" value="MBP2436805.1"/>
    <property type="molecule type" value="Genomic_DNA"/>
</dbReference>
<accession>A0ABS4ZHQ2</accession>
<proteinExistence type="predicted"/>